<keyword evidence="7" id="KW-0479">Metal-binding</keyword>
<evidence type="ECO:0000256" key="4">
    <source>
        <dbReference type="ARBA" id="ARBA00022475"/>
    </source>
</evidence>
<dbReference type="InterPro" id="IPR016174">
    <property type="entry name" value="Di-haem_cyt_TM"/>
</dbReference>
<reference evidence="15" key="1">
    <citation type="submission" date="2022-11" db="EMBL/GenBank/DDBJ databases">
        <title>Methylomonas rapida sp. nov., Carotenoid-Producing Obligate Methanotrophs with High Growth Characteristics and Biotechnological Potential.</title>
        <authorList>
            <person name="Tikhonova E.N."/>
            <person name="Suleimanov R.Z."/>
            <person name="Miroshnikov K."/>
            <person name="Oshkin I.Y."/>
            <person name="Belova S.E."/>
            <person name="Danilova O.V."/>
            <person name="Ashikhmin A."/>
            <person name="Konopkin A."/>
            <person name="But S.Y."/>
            <person name="Khmelenina V.N."/>
            <person name="Kuznetsov N."/>
            <person name="Pimenov N.V."/>
            <person name="Dedysh S.N."/>
        </authorList>
    </citation>
    <scope>NUCLEOTIDE SEQUENCE</scope>
    <source>
        <strain evidence="15">MP1</strain>
    </source>
</reference>
<evidence type="ECO:0000313" key="15">
    <source>
        <dbReference type="EMBL" id="WAR43930.1"/>
    </source>
</evidence>
<dbReference type="InterPro" id="IPR052168">
    <property type="entry name" value="Cytochrome_b561_oxidase"/>
</dbReference>
<keyword evidence="8" id="KW-0249">Electron transport</keyword>
<name>A0ABY7GIC4_9GAMM</name>
<protein>
    <submittedName>
        <fullName evidence="15">Cytochrome b</fullName>
    </submittedName>
</protein>
<dbReference type="InterPro" id="IPR011577">
    <property type="entry name" value="Cyt_b561_bac/Ni-Hgenase"/>
</dbReference>
<evidence type="ECO:0000259" key="14">
    <source>
        <dbReference type="Pfam" id="PF01292"/>
    </source>
</evidence>
<feature type="transmembrane region" description="Helical" evidence="13">
    <location>
        <begin position="92"/>
        <end position="112"/>
    </location>
</feature>
<evidence type="ECO:0000256" key="2">
    <source>
        <dbReference type="ARBA" id="ARBA00004651"/>
    </source>
</evidence>
<keyword evidence="16" id="KW-1185">Reference proteome</keyword>
<dbReference type="EMBL" id="CP113517">
    <property type="protein sequence ID" value="WAR43930.1"/>
    <property type="molecule type" value="Genomic_DNA"/>
</dbReference>
<sequence>MTSKDASPRYSTPSIILHWLMLILMISTYAFIELRELFPKGSDPREAMKALHFMFGLSILLLVLPRIGMRLLGETPTITPQPPAWQQASAKLAHWLLYLFMLAMPLMGWLTLSAAGKPIPFFGLQLPALISEDKELAKFIKEIHATVGEIGYYLIGLHVLAALYHHYVQHDDTLRRMLPKSKTQALD</sequence>
<keyword evidence="10" id="KW-0408">Iron</keyword>
<organism evidence="15 16">
    <name type="scientific">Methylomonas rapida</name>
    <dbReference type="NCBI Taxonomy" id="2963939"/>
    <lineage>
        <taxon>Bacteria</taxon>
        <taxon>Pseudomonadati</taxon>
        <taxon>Pseudomonadota</taxon>
        <taxon>Gammaproteobacteria</taxon>
        <taxon>Methylococcales</taxon>
        <taxon>Methylococcaceae</taxon>
        <taxon>Methylomonas</taxon>
    </lineage>
</organism>
<feature type="transmembrane region" description="Helical" evidence="13">
    <location>
        <begin position="15"/>
        <end position="32"/>
    </location>
</feature>
<proteinExistence type="inferred from homology"/>
<comment type="cofactor">
    <cofactor evidence="1">
        <name>heme b</name>
        <dbReference type="ChEBI" id="CHEBI:60344"/>
    </cofactor>
</comment>
<keyword evidence="11 13" id="KW-0472">Membrane</keyword>
<evidence type="ECO:0000256" key="1">
    <source>
        <dbReference type="ARBA" id="ARBA00001970"/>
    </source>
</evidence>
<keyword evidence="3" id="KW-0813">Transport</keyword>
<feature type="transmembrane region" description="Helical" evidence="13">
    <location>
        <begin position="53"/>
        <end position="72"/>
    </location>
</feature>
<keyword evidence="9 13" id="KW-1133">Transmembrane helix</keyword>
<comment type="subcellular location">
    <subcellularLocation>
        <location evidence="2">Cell membrane</location>
        <topology evidence="2">Multi-pass membrane protein</topology>
    </subcellularLocation>
</comment>
<dbReference type="Proteomes" id="UP001162780">
    <property type="component" value="Chromosome"/>
</dbReference>
<dbReference type="Gene3D" id="1.20.950.20">
    <property type="entry name" value="Transmembrane di-heme cytochromes, Chain C"/>
    <property type="match status" value="1"/>
</dbReference>
<evidence type="ECO:0000256" key="7">
    <source>
        <dbReference type="ARBA" id="ARBA00022723"/>
    </source>
</evidence>
<evidence type="ECO:0000256" key="10">
    <source>
        <dbReference type="ARBA" id="ARBA00023004"/>
    </source>
</evidence>
<dbReference type="RefSeq" id="WP_255188919.1">
    <property type="nucleotide sequence ID" value="NZ_CP113517.1"/>
</dbReference>
<evidence type="ECO:0000256" key="8">
    <source>
        <dbReference type="ARBA" id="ARBA00022982"/>
    </source>
</evidence>
<comment type="similarity">
    <text evidence="12">Belongs to the cytochrome b561 family.</text>
</comment>
<evidence type="ECO:0000256" key="3">
    <source>
        <dbReference type="ARBA" id="ARBA00022448"/>
    </source>
</evidence>
<evidence type="ECO:0000256" key="11">
    <source>
        <dbReference type="ARBA" id="ARBA00023136"/>
    </source>
</evidence>
<gene>
    <name evidence="15" type="ORF">NM686_016365</name>
</gene>
<feature type="domain" description="Cytochrome b561 bacterial/Ni-hydrogenase" evidence="14">
    <location>
        <begin position="9"/>
        <end position="179"/>
    </location>
</feature>
<keyword evidence="5" id="KW-0349">Heme</keyword>
<evidence type="ECO:0000256" key="5">
    <source>
        <dbReference type="ARBA" id="ARBA00022617"/>
    </source>
</evidence>
<dbReference type="SUPFAM" id="SSF81342">
    <property type="entry name" value="Transmembrane di-heme cytochromes"/>
    <property type="match status" value="1"/>
</dbReference>
<keyword evidence="4" id="KW-1003">Cell membrane</keyword>
<dbReference type="Pfam" id="PF01292">
    <property type="entry name" value="Ni_hydr_CYTB"/>
    <property type="match status" value="1"/>
</dbReference>
<dbReference type="PANTHER" id="PTHR30529">
    <property type="entry name" value="CYTOCHROME B561"/>
    <property type="match status" value="1"/>
</dbReference>
<accession>A0ABY7GIC4</accession>
<evidence type="ECO:0000256" key="6">
    <source>
        <dbReference type="ARBA" id="ARBA00022692"/>
    </source>
</evidence>
<evidence type="ECO:0000256" key="9">
    <source>
        <dbReference type="ARBA" id="ARBA00022989"/>
    </source>
</evidence>
<evidence type="ECO:0000256" key="13">
    <source>
        <dbReference type="SAM" id="Phobius"/>
    </source>
</evidence>
<dbReference type="PANTHER" id="PTHR30529:SF3">
    <property type="entry name" value="CYTOCHROME B561 HOMOLOG 1"/>
    <property type="match status" value="1"/>
</dbReference>
<keyword evidence="6 13" id="KW-0812">Transmembrane</keyword>
<evidence type="ECO:0000313" key="16">
    <source>
        <dbReference type="Proteomes" id="UP001162780"/>
    </source>
</evidence>
<evidence type="ECO:0000256" key="12">
    <source>
        <dbReference type="ARBA" id="ARBA00037975"/>
    </source>
</evidence>